<dbReference type="InterPro" id="IPR036397">
    <property type="entry name" value="RNaseH_sf"/>
</dbReference>
<dbReference type="Gene3D" id="3.30.420.10">
    <property type="entry name" value="Ribonuclease H-like superfamily/Ribonuclease H"/>
    <property type="match status" value="1"/>
</dbReference>
<evidence type="ECO:0000313" key="3">
    <source>
        <dbReference type="Proteomes" id="UP000615446"/>
    </source>
</evidence>
<name>A0A8H3QPE8_9GLOM</name>
<dbReference type="AlphaFoldDB" id="A0A8H3QPE8"/>
<comment type="caution">
    <text evidence="2">The sequence shown here is derived from an EMBL/GenBank/DDBJ whole genome shotgun (WGS) entry which is preliminary data.</text>
</comment>
<proteinExistence type="predicted"/>
<sequence>MGLGWHVTHPATPFSISFLGACKHFPSSTKAEAYAICTVLIICPPQMTVNIYTDFQCCINTFHNITQRFITPRRQLKIPNHHIWFVIMKIIKDNNLTVNLHKVKAHLAIVHNDQADTLAKAGLTSNHLIKFNRHHLPTNIHIIWDQHHDNITIDHNIRHIAQNISNRQKFYAWLDYKTNTALKIASYDQIINWPLTEKFFNFNPDDRPTSHKLTKFRAWQRKAINNLLPTMDIMSLQYPKLFQDATKCWSCNLHPEMNTSLWLCSINLEVL</sequence>
<dbReference type="GO" id="GO:0003676">
    <property type="term" value="F:nucleic acid binding"/>
    <property type="evidence" value="ECO:0007669"/>
    <property type="project" value="InterPro"/>
</dbReference>
<dbReference type="OrthoDB" id="245563at2759"/>
<gene>
    <name evidence="2" type="ORF">RCL2_001514400</name>
</gene>
<dbReference type="SUPFAM" id="SSF53098">
    <property type="entry name" value="Ribonuclease H-like"/>
    <property type="match status" value="1"/>
</dbReference>
<feature type="domain" description="RNase H type-1" evidence="1">
    <location>
        <begin position="1"/>
        <end position="124"/>
    </location>
</feature>
<evidence type="ECO:0000259" key="1">
    <source>
        <dbReference type="PROSITE" id="PS50879"/>
    </source>
</evidence>
<dbReference type="Pfam" id="PF00075">
    <property type="entry name" value="RNase_H"/>
    <property type="match status" value="1"/>
</dbReference>
<dbReference type="InterPro" id="IPR002156">
    <property type="entry name" value="RNaseH_domain"/>
</dbReference>
<dbReference type="InterPro" id="IPR012337">
    <property type="entry name" value="RNaseH-like_sf"/>
</dbReference>
<reference evidence="2" key="1">
    <citation type="submission" date="2019-10" db="EMBL/GenBank/DDBJ databases">
        <title>Conservation and host-specific expression of non-tandemly repeated heterogenous ribosome RNA gene in arbuscular mycorrhizal fungi.</title>
        <authorList>
            <person name="Maeda T."/>
            <person name="Kobayashi Y."/>
            <person name="Nakagawa T."/>
            <person name="Ezawa T."/>
            <person name="Yamaguchi K."/>
            <person name="Bino T."/>
            <person name="Nishimoto Y."/>
            <person name="Shigenobu S."/>
            <person name="Kawaguchi M."/>
        </authorList>
    </citation>
    <scope>NUCLEOTIDE SEQUENCE</scope>
    <source>
        <strain evidence="2">HR1</strain>
    </source>
</reference>
<dbReference type="GO" id="GO:0004523">
    <property type="term" value="F:RNA-DNA hybrid ribonuclease activity"/>
    <property type="evidence" value="ECO:0007669"/>
    <property type="project" value="InterPro"/>
</dbReference>
<organism evidence="2 3">
    <name type="scientific">Rhizophagus clarus</name>
    <dbReference type="NCBI Taxonomy" id="94130"/>
    <lineage>
        <taxon>Eukaryota</taxon>
        <taxon>Fungi</taxon>
        <taxon>Fungi incertae sedis</taxon>
        <taxon>Mucoromycota</taxon>
        <taxon>Glomeromycotina</taxon>
        <taxon>Glomeromycetes</taxon>
        <taxon>Glomerales</taxon>
        <taxon>Glomeraceae</taxon>
        <taxon>Rhizophagus</taxon>
    </lineage>
</organism>
<dbReference type="EMBL" id="BLAL01000176">
    <property type="protein sequence ID" value="GES88175.1"/>
    <property type="molecule type" value="Genomic_DNA"/>
</dbReference>
<dbReference type="PROSITE" id="PS50879">
    <property type="entry name" value="RNASE_H_1"/>
    <property type="match status" value="1"/>
</dbReference>
<protein>
    <submittedName>
        <fullName evidence="2">Ribonuclease H-like domain-containing protein</fullName>
    </submittedName>
</protein>
<dbReference type="Proteomes" id="UP000615446">
    <property type="component" value="Unassembled WGS sequence"/>
</dbReference>
<accession>A0A8H3QPE8</accession>
<evidence type="ECO:0000313" key="2">
    <source>
        <dbReference type="EMBL" id="GES88175.1"/>
    </source>
</evidence>